<reference evidence="1 2" key="1">
    <citation type="submission" date="2018-12" db="EMBL/GenBank/DDBJ databases">
        <authorList>
            <consortium name="Pathogen Informatics"/>
        </authorList>
    </citation>
    <scope>NUCLEOTIDE SEQUENCE [LARGE SCALE GENOMIC DNA]</scope>
    <source>
        <strain evidence="1 2">NCTC13635</strain>
    </source>
</reference>
<name>A0A3S4KI26_KLEPN</name>
<dbReference type="Proteomes" id="UP000282433">
    <property type="component" value="Chromosome"/>
</dbReference>
<dbReference type="EMBL" id="LR134162">
    <property type="protein sequence ID" value="VEB05305.1"/>
    <property type="molecule type" value="Genomic_DNA"/>
</dbReference>
<evidence type="ECO:0000313" key="1">
    <source>
        <dbReference type="EMBL" id="VEB05305.1"/>
    </source>
</evidence>
<proteinExistence type="predicted"/>
<protein>
    <submittedName>
        <fullName evidence="1">Uncharacterized protein</fullName>
    </submittedName>
</protein>
<evidence type="ECO:0000313" key="2">
    <source>
        <dbReference type="Proteomes" id="UP000282433"/>
    </source>
</evidence>
<accession>A0A3S4KI26</accession>
<sequence length="162" mass="18629">MMKTTGVNFTSSLRFSASAFCCLRNASRSVISVLSKWGNVRNHHPVTAQVGARDFLDTTQLHFFDFAKLAEVNLRPRQHARDTAASGSRRCGFSAFNRFFSRKPETSSRRIRPLRPVPFTFARLTPNSRAKAANQRGSRERRHRFQRIRFYLLLSQPAQRQA</sequence>
<organism evidence="1 2">
    <name type="scientific">Klebsiella pneumoniae</name>
    <dbReference type="NCBI Taxonomy" id="573"/>
    <lineage>
        <taxon>Bacteria</taxon>
        <taxon>Pseudomonadati</taxon>
        <taxon>Pseudomonadota</taxon>
        <taxon>Gammaproteobacteria</taxon>
        <taxon>Enterobacterales</taxon>
        <taxon>Enterobacteriaceae</taxon>
        <taxon>Klebsiella/Raoultella group</taxon>
        <taxon>Klebsiella</taxon>
        <taxon>Klebsiella pneumoniae complex</taxon>
    </lineage>
</organism>
<dbReference type="AlphaFoldDB" id="A0A3S4KI26"/>
<gene>
    <name evidence="1" type="ORF">NCTC13635_05130</name>
</gene>